<gene>
    <name evidence="2" type="ORF">PIB30_051208</name>
</gene>
<comment type="caution">
    <text evidence="2">The sequence shown here is derived from an EMBL/GenBank/DDBJ whole genome shotgun (WGS) entry which is preliminary data.</text>
</comment>
<protein>
    <recommendedName>
        <fullName evidence="4">Transposase MuDR plant domain-containing protein</fullName>
    </recommendedName>
</protein>
<organism evidence="2 3">
    <name type="scientific">Stylosanthes scabra</name>
    <dbReference type="NCBI Taxonomy" id="79078"/>
    <lineage>
        <taxon>Eukaryota</taxon>
        <taxon>Viridiplantae</taxon>
        <taxon>Streptophyta</taxon>
        <taxon>Embryophyta</taxon>
        <taxon>Tracheophyta</taxon>
        <taxon>Spermatophyta</taxon>
        <taxon>Magnoliopsida</taxon>
        <taxon>eudicotyledons</taxon>
        <taxon>Gunneridae</taxon>
        <taxon>Pentapetalae</taxon>
        <taxon>rosids</taxon>
        <taxon>fabids</taxon>
        <taxon>Fabales</taxon>
        <taxon>Fabaceae</taxon>
        <taxon>Papilionoideae</taxon>
        <taxon>50 kb inversion clade</taxon>
        <taxon>dalbergioids sensu lato</taxon>
        <taxon>Dalbergieae</taxon>
        <taxon>Pterocarpus clade</taxon>
        <taxon>Stylosanthes</taxon>
    </lineage>
</organism>
<evidence type="ECO:0000313" key="3">
    <source>
        <dbReference type="Proteomes" id="UP001341840"/>
    </source>
</evidence>
<sequence length="232" mass="25878">MSHFPLLSIHYDGETIRAEDGSVIFRSPNPIFAYLPNDMRCLSSLKNLILNVTGQQERSSSTNASNTQSTGMMIDLNITPEGSMHALNPTQDEVESHQIPTRSSDPTDESFFMDPVLSDEEIDPAVLSDQEAAAMNYFTGSSIAFTQPAISEKYDCPTHLSSLNLDSMNEQVSHVQRAPKDDPTTEFEVGQKFQNKEVVLMAVKTYSINRAVDYKILESDQLKYAARCIKQD</sequence>
<keyword evidence="3" id="KW-1185">Reference proteome</keyword>
<reference evidence="2 3" key="1">
    <citation type="journal article" date="2023" name="Plants (Basel)">
        <title>Bridging the Gap: Combining Genomics and Transcriptomics Approaches to Understand Stylosanthes scabra, an Orphan Legume from the Brazilian Caatinga.</title>
        <authorList>
            <person name="Ferreira-Neto J.R.C."/>
            <person name="da Silva M.D."/>
            <person name="Binneck E."/>
            <person name="de Melo N.F."/>
            <person name="da Silva R.H."/>
            <person name="de Melo A.L.T.M."/>
            <person name="Pandolfi V."/>
            <person name="Bustamante F.O."/>
            <person name="Brasileiro-Vidal A.C."/>
            <person name="Benko-Iseppon A.M."/>
        </authorList>
    </citation>
    <scope>NUCLEOTIDE SEQUENCE [LARGE SCALE GENOMIC DNA]</scope>
    <source>
        <tissue evidence="2">Leaves</tissue>
    </source>
</reference>
<dbReference type="EMBL" id="JASCZI010272220">
    <property type="protein sequence ID" value="MED6221107.1"/>
    <property type="molecule type" value="Genomic_DNA"/>
</dbReference>
<name>A0ABU6ZGK5_9FABA</name>
<evidence type="ECO:0008006" key="4">
    <source>
        <dbReference type="Google" id="ProtNLM"/>
    </source>
</evidence>
<evidence type="ECO:0000256" key="1">
    <source>
        <dbReference type="SAM" id="MobiDB-lite"/>
    </source>
</evidence>
<proteinExistence type="predicted"/>
<accession>A0ABU6ZGK5</accession>
<dbReference type="Proteomes" id="UP001341840">
    <property type="component" value="Unassembled WGS sequence"/>
</dbReference>
<evidence type="ECO:0000313" key="2">
    <source>
        <dbReference type="EMBL" id="MED6221107.1"/>
    </source>
</evidence>
<feature type="region of interest" description="Disordered" evidence="1">
    <location>
        <begin position="81"/>
        <end position="110"/>
    </location>
</feature>